<proteinExistence type="predicted"/>
<dbReference type="EMBL" id="MCFL01000006">
    <property type="protein sequence ID" value="ORZ39141.1"/>
    <property type="molecule type" value="Genomic_DNA"/>
</dbReference>
<dbReference type="Proteomes" id="UP000193411">
    <property type="component" value="Unassembled WGS sequence"/>
</dbReference>
<protein>
    <submittedName>
        <fullName evidence="1">Uncharacterized protein</fullName>
    </submittedName>
</protein>
<reference evidence="1 2" key="1">
    <citation type="submission" date="2016-07" db="EMBL/GenBank/DDBJ databases">
        <title>Pervasive Adenine N6-methylation of Active Genes in Fungi.</title>
        <authorList>
            <consortium name="DOE Joint Genome Institute"/>
            <person name="Mondo S.J."/>
            <person name="Dannebaum R.O."/>
            <person name="Kuo R.C."/>
            <person name="Labutti K."/>
            <person name="Haridas S."/>
            <person name="Kuo A."/>
            <person name="Salamov A."/>
            <person name="Ahrendt S.R."/>
            <person name="Lipzen A."/>
            <person name="Sullivan W."/>
            <person name="Andreopoulos W.B."/>
            <person name="Clum A."/>
            <person name="Lindquist E."/>
            <person name="Daum C."/>
            <person name="Ramamoorthy G.K."/>
            <person name="Gryganskyi A."/>
            <person name="Culley D."/>
            <person name="Magnuson J.K."/>
            <person name="James T.Y."/>
            <person name="O'Malley M.A."/>
            <person name="Stajich J.E."/>
            <person name="Spatafora J.W."/>
            <person name="Visel A."/>
            <person name="Grigoriev I.V."/>
        </authorList>
    </citation>
    <scope>NUCLEOTIDE SEQUENCE [LARGE SCALE GENOMIC DNA]</scope>
    <source>
        <strain evidence="1 2">PL171</strain>
    </source>
</reference>
<evidence type="ECO:0000313" key="1">
    <source>
        <dbReference type="EMBL" id="ORZ39141.1"/>
    </source>
</evidence>
<comment type="caution">
    <text evidence="1">The sequence shown here is derived from an EMBL/GenBank/DDBJ whole genome shotgun (WGS) entry which is preliminary data.</text>
</comment>
<evidence type="ECO:0000313" key="2">
    <source>
        <dbReference type="Proteomes" id="UP000193411"/>
    </source>
</evidence>
<organism evidence="1 2">
    <name type="scientific">Catenaria anguillulae PL171</name>
    <dbReference type="NCBI Taxonomy" id="765915"/>
    <lineage>
        <taxon>Eukaryota</taxon>
        <taxon>Fungi</taxon>
        <taxon>Fungi incertae sedis</taxon>
        <taxon>Blastocladiomycota</taxon>
        <taxon>Blastocladiomycetes</taxon>
        <taxon>Blastocladiales</taxon>
        <taxon>Catenariaceae</taxon>
        <taxon>Catenaria</taxon>
    </lineage>
</organism>
<keyword evidence="2" id="KW-1185">Reference proteome</keyword>
<accession>A0A1Y2HZJ0</accession>
<dbReference type="AlphaFoldDB" id="A0A1Y2HZJ0"/>
<name>A0A1Y2HZJ0_9FUNG</name>
<sequence length="90" mass="10714">MSHEQQDVVLDHMRAMHWTWDEEELRRRLRGLFEEFSTSDVFAGDGREKAEVFHLHFVRQWTSGYPIVFRDPIVDEDDVDAADDVDFSRS</sequence>
<gene>
    <name evidence="1" type="ORF">BCR44DRAFT_44205</name>
</gene>